<reference evidence="1 2" key="1">
    <citation type="journal article" date="2020" name="Phytopathology">
        <title>Genome Sequence Resources of Colletotrichum truncatum, C. plurivorum, C. musicola, and C. sojae: Four Species Pathogenic to Soybean (Glycine max).</title>
        <authorList>
            <person name="Rogerio F."/>
            <person name="Boufleur T.R."/>
            <person name="Ciampi-Guillardi M."/>
            <person name="Sukno S.A."/>
            <person name="Thon M.R."/>
            <person name="Massola Junior N.S."/>
            <person name="Baroncelli R."/>
        </authorList>
    </citation>
    <scope>NUCLEOTIDE SEQUENCE [LARGE SCALE GENOMIC DNA]</scope>
    <source>
        <strain evidence="1 2">CMES1059</strain>
    </source>
</reference>
<keyword evidence="2" id="KW-1185">Reference proteome</keyword>
<protein>
    <submittedName>
        <fullName evidence="1">SNF2 family domain-containing protein</fullName>
    </submittedName>
</protein>
<evidence type="ECO:0000313" key="2">
    <source>
        <dbReference type="Proteomes" id="UP000805649"/>
    </source>
</evidence>
<organism evidence="1 2">
    <name type="scientific">Colletotrichum truncatum</name>
    <name type="common">Anthracnose fungus</name>
    <name type="synonym">Colletotrichum capsici</name>
    <dbReference type="NCBI Taxonomy" id="5467"/>
    <lineage>
        <taxon>Eukaryota</taxon>
        <taxon>Fungi</taxon>
        <taxon>Dikarya</taxon>
        <taxon>Ascomycota</taxon>
        <taxon>Pezizomycotina</taxon>
        <taxon>Sordariomycetes</taxon>
        <taxon>Hypocreomycetidae</taxon>
        <taxon>Glomerellales</taxon>
        <taxon>Glomerellaceae</taxon>
        <taxon>Colletotrichum</taxon>
        <taxon>Colletotrichum truncatum species complex</taxon>
    </lineage>
</organism>
<accession>A0ACC3YEN3</accession>
<dbReference type="EMBL" id="VUJX02000011">
    <property type="protein sequence ID" value="KAL0930330.1"/>
    <property type="molecule type" value="Genomic_DNA"/>
</dbReference>
<sequence length="1257" mass="142347">MASPTTGGVPERAGGHKSSKGLFQFSCNDDSDEEELLGLQALPAATRETNQDVDIIDQELQNALLENENETDLENTSTVQYQNNEEATDMFVPADEGGRESNSIPDNTAVKLEPESDDDLMMIDPAQAPATAQTKWAKTRGPWTIDLTNIKQEPNEAASLGSTLFPETEKNAAIEALEARKAELTSMALRGALSPTDLAELLQIPAQLNALAMAESNTSHRRNQAEEQQKKPRKSMTKEEYWAEREKKERNKKQNLDSTSRKRGAQGSSGGKSKKPKTSATTTNIPDDNSYLDESIPEDDEVQRQIAEMLKPVDAIMERAEQWEVQPEPNIKATNKPDQLKQMRAAAADYLDKDLLEKQEKELRDATRAWGPRVVTPKDGNWEVKGILKTPLLNHQIVVGAWMMGRELKNTPKLPRGGILADAMGLGKTIQTLSCISGNPPSEKLKDKGKGATLVICPSQQMLGVWASEIKKHCHKRFARDVVRYKADNKMDIELLGSFNIVLATYGQLRDSRPTAKKRAAIHQQRLDPEEYNKWLEDQTGDLHRIQWYRVVLDEAHAIKNHNTHSALVCTELKSKYRWVVSGTPLINSDTEFFPYLKFIGCHGIKNFSDYCREYENEKDGHIKRNRLISQIMYRRTQNDWFLGKPILNLPATHPQHQYLKLSQEEMVVFRMMERCFRRRVNCDLEKGGEEYAEKQINCYLTILLRLRQAATHPFLLEGMMGEYFTISDLRTTKRRLSELKGKKTLYEHIGSLEQRRAMSNERVKEVIEELERRAQEAAKFTTHEADEEETESANAKHDEDGNSGASKASQRKHHNKHAVVASVEDVDGIDSQDEAEEDADGMVPDKYLTPGAAVNSGCASTDTPPIMSPLQPFGRSDFGLHFDMDKQLEYLERLEELELSRCVICQAKPPLLPLKGQGRNCPKCKKVVGRPKALEPFRADGIEDDPNPCMDASPRHRKTHEKEYTLGFDHNGFQHYEEEKKDKNGKDKKPIRFLQISDKQTDQPVTPSAKMTALKETVLRWQAEAPDDKIVIFSQFNVVMKVVGRMLEAEGIPFNYLSGKQTTEQREKAVKDFQEEGTVKVLIVSLRAGGQCLTLTRGNRVILMELWWNHAVEQQAFSRVFRISQAKETHFVRFIVDTPIEKRMLSMQVRKILRIDAALQDEGVRIPKVGLEDIAELLGKVVRKNGVMQIVADYSDGEDDYDDDDDHPHMHGRKGARRAAVDDDVEDLEGFVVPDEDVEREDIEESEVLTDAESEE</sequence>
<comment type="caution">
    <text evidence="1">The sequence shown here is derived from an EMBL/GenBank/DDBJ whole genome shotgun (WGS) entry which is preliminary data.</text>
</comment>
<gene>
    <name evidence="1" type="ORF">CTRU02_214405</name>
</gene>
<name>A0ACC3YEN3_COLTU</name>
<evidence type="ECO:0000313" key="1">
    <source>
        <dbReference type="EMBL" id="KAL0930330.1"/>
    </source>
</evidence>
<dbReference type="Proteomes" id="UP000805649">
    <property type="component" value="Unassembled WGS sequence"/>
</dbReference>
<proteinExistence type="predicted"/>